<keyword evidence="1" id="KW-1133">Transmembrane helix</keyword>
<evidence type="ECO:0000256" key="1">
    <source>
        <dbReference type="SAM" id="Phobius"/>
    </source>
</evidence>
<keyword evidence="1" id="KW-0812">Transmembrane</keyword>
<proteinExistence type="predicted"/>
<feature type="transmembrane region" description="Helical" evidence="1">
    <location>
        <begin position="12"/>
        <end position="31"/>
    </location>
</feature>
<accession>A0A8T9ZY11</accession>
<organism evidence="2">
    <name type="scientific">Hyalopeplus sp</name>
    <dbReference type="NCBI Taxonomy" id="2931294"/>
    <lineage>
        <taxon>Eukaryota</taxon>
        <taxon>Metazoa</taxon>
        <taxon>Ecdysozoa</taxon>
        <taxon>Arthropoda</taxon>
        <taxon>Hexapoda</taxon>
        <taxon>Insecta</taxon>
        <taxon>Pterygota</taxon>
        <taxon>Neoptera</taxon>
        <taxon>Paraneoptera</taxon>
        <taxon>Hemiptera</taxon>
        <taxon>Heteroptera</taxon>
        <taxon>Panheteroptera</taxon>
        <taxon>Cimicomorpha</taxon>
        <taxon>Miridae</taxon>
        <taxon>Hyalopeplini</taxon>
        <taxon>Hyalopeplus</taxon>
    </lineage>
</organism>
<name>A0A8T9ZY11_9HEMI</name>
<dbReference type="EMBL" id="MW619698">
    <property type="protein sequence ID" value="UPL65962.1"/>
    <property type="molecule type" value="Genomic_DNA"/>
</dbReference>
<reference evidence="2" key="1">
    <citation type="journal article" date="2022" name="Cladistics">
        <title>Diversification of the phytophagous lineages of true bugs (Insecta: Hemiptera: Heteroptera) shortly after that of the flowering plants.</title>
        <authorList>
            <person name="Ye F."/>
            <person name="Kment P."/>
            <person name="Redei D."/>
            <person name="Luo J.Y."/>
            <person name="Wang Y.H."/>
            <person name="Kuechler S.M."/>
            <person name="Zhang W.W."/>
            <person name="Chen P.P."/>
            <person name="Wu H.Y."/>
            <person name="Wu Y.Z."/>
            <person name="Sun X.Y."/>
            <person name="Ding L."/>
            <person name="Wang Y.R."/>
            <person name="Xie Q."/>
        </authorList>
    </citation>
    <scope>NUCLEOTIDE SEQUENCE</scope>
</reference>
<sequence length="52" mass="6481">MPQMAPIWWTTLYAMFIMSYMTYVMIMYFFISYGSKNEMKKSSKKNNMNWKW</sequence>
<geneLocation type="mitochondrion" evidence="2"/>
<protein>
    <submittedName>
        <fullName evidence="2">ATPase subunit 8</fullName>
    </submittedName>
</protein>
<dbReference type="AlphaFoldDB" id="A0A8T9ZY11"/>
<evidence type="ECO:0000313" key="2">
    <source>
        <dbReference type="EMBL" id="UPL65962.1"/>
    </source>
</evidence>
<keyword evidence="1" id="KW-0472">Membrane</keyword>
<keyword evidence="2" id="KW-0496">Mitochondrion</keyword>